<organism evidence="3 4">
    <name type="scientific">Acaromyces ingoldii</name>
    <dbReference type="NCBI Taxonomy" id="215250"/>
    <lineage>
        <taxon>Eukaryota</taxon>
        <taxon>Fungi</taxon>
        <taxon>Dikarya</taxon>
        <taxon>Basidiomycota</taxon>
        <taxon>Ustilaginomycotina</taxon>
        <taxon>Exobasidiomycetes</taxon>
        <taxon>Exobasidiales</taxon>
        <taxon>Cryptobasidiaceae</taxon>
        <taxon>Acaromyces</taxon>
    </lineage>
</organism>
<sequence length="1403" mass="151114">MKPLGLVGVINALAHILISTSTVVALPLSRPDDIVGGLSEEQVTSRCHGHDQHQRVFNVLLYQREPCVGDAPPTYETPRPLVLLFDRTASEDEALEHESSPANTSDGEVVERRFVKPIGRFLKNLSFEDRLGLGGAIAGLLTFYPYAIASTISTAQTLDQMRAKKKEREELARLEAAAAARASAAAASSPPTNVPSQPEPQEVHGHHHEHLESHNNSKDAAKQKPAPTGKPPVPPNGKNAGPQPAAKVGASLPAASPNGATVTTSAPSPAITKGKREPQSIDLSFPLLLRSPNFDLKIEPWNGDGRAAAAKTARSDPLQKRSPMPVNAPAQMQAFKRLIAISGLVVGISYLPNAGMTLFNTVQAMPDPEHERVKARLAVLRAQEEKAKADAQSQAKAKVDAQSQSKAKREMPVVEDEGRLIAVLVPWSLQNDGALLDTTGGDFVFDDDDDDTTRRLIKEYLPYGDEVGEDFLKHIEAGYYVKQNHRGAHIDDDESGKQSSCEVRISQRSEDQAQQLEYDKRQILPNGKVHRTHIRPAPFAKGLAILSFGGALGFFADKLVKHHMSHRVAVKEAIIAQASDKELAKDIYKTGVLENKGGLIATVAKRGLDDPSSSHDLIDWSSEEGTGSSGEAETSSTKRNDVKPPKEDLKTIVTAAESKELKYFKPKSKLTKTSAAALLNLGVLSGLVVHRWLTRDDDINKKLLPLVDAHLLHHPVPIPAPMSTAQSVKGVQPITVKARSLTLDDMPFQHSQGQDAMLKDVLEYLDNISPALGSTSMKSYAILYPATQEYGDHGDPEEVCRGERTTAPLGGSKTMEDRAMLMNDQQGGEVSERTDQNTLRGRPTAMTLSKVMHPLSERNPTQSIVQGTLLKRGLPLDGDRDEIRLQKRAKGNIRGAAKMVSNGFGRIGAGVGKVINKLVDALNDKKAQALLTASFLYPAGVEVKNAIWKPGTEAAPETAQPTSPTPHSPPIPPSTTPTPQKTAPAVYKKTGKTRTNKVTPLPATEAETEHTPLLPVMDVKNARDKEGKDPAMVKRARISGSSLKGLKKMGNLVGKGLGVLGKGFGKGQSKVVDTLNHPGMQAATTLTMFLPLAGQIGNSKQPPNPAKRSIDVPFGLMPSADRDLQTSAKESSLTKRSSTYPDDGQENKPLLLPVNPYSAEQSGKVLVSPSEDSARFFTAPHEPRLEKRAEIKGAVTANVAASASLTKTTDRITGSSASTTDPAPPNPASEQQQEPQGIALTLNPKDVKPGGGKPKAKISFKTSPNNLFFSAETVMKRRGIPSVTVLSPLSTTSMRMVRRKRQAGRKDCEKDETFLLDNEKPLTFVKREPANGHSKVNYSSTKDGQVEFHGQADFLGQKEDKASLPQNVEVKYHKDPAGEAVTTVTLRTKGPNSAASASATSTH</sequence>
<dbReference type="PANTHER" id="PTHR24216:SF8">
    <property type="entry name" value="PAXILLIN, ISOFORM F"/>
    <property type="match status" value="1"/>
</dbReference>
<evidence type="ECO:0000256" key="1">
    <source>
        <dbReference type="SAM" id="MobiDB-lite"/>
    </source>
</evidence>
<feature type="region of interest" description="Disordered" evidence="1">
    <location>
        <begin position="388"/>
        <end position="411"/>
    </location>
</feature>
<feature type="compositionally biased region" description="Polar residues" evidence="1">
    <location>
        <begin position="1125"/>
        <end position="1140"/>
    </location>
</feature>
<feature type="compositionally biased region" description="Basic and acidic residues" evidence="1">
    <location>
        <begin position="636"/>
        <end position="646"/>
    </location>
</feature>
<feature type="compositionally biased region" description="Polar residues" evidence="1">
    <location>
        <begin position="1206"/>
        <end position="1221"/>
    </location>
</feature>
<gene>
    <name evidence="3" type="ORF">FA10DRAFT_283865</name>
</gene>
<dbReference type="EMBL" id="KZ819634">
    <property type="protein sequence ID" value="PWN94272.1"/>
    <property type="molecule type" value="Genomic_DNA"/>
</dbReference>
<feature type="compositionally biased region" description="Low complexity" evidence="1">
    <location>
        <begin position="174"/>
        <end position="189"/>
    </location>
</feature>
<feature type="signal peptide" evidence="2">
    <location>
        <begin position="1"/>
        <end position="25"/>
    </location>
</feature>
<feature type="region of interest" description="Disordered" evidence="1">
    <location>
        <begin position="952"/>
        <end position="1005"/>
    </location>
</feature>
<feature type="compositionally biased region" description="Basic and acidic residues" evidence="1">
    <location>
        <begin position="201"/>
        <end position="222"/>
    </location>
</feature>
<dbReference type="RefSeq" id="XP_025381470.1">
    <property type="nucleotide sequence ID" value="XM_025523876.1"/>
</dbReference>
<feature type="compositionally biased region" description="Polar residues" evidence="1">
    <location>
        <begin position="258"/>
        <end position="267"/>
    </location>
</feature>
<evidence type="ECO:0000256" key="2">
    <source>
        <dbReference type="SAM" id="SignalP"/>
    </source>
</evidence>
<dbReference type="PANTHER" id="PTHR24216">
    <property type="entry name" value="PAXILLIN-RELATED"/>
    <property type="match status" value="1"/>
</dbReference>
<feature type="region of interest" description="Disordered" evidence="1">
    <location>
        <begin position="1096"/>
        <end position="1155"/>
    </location>
</feature>
<feature type="region of interest" description="Disordered" evidence="1">
    <location>
        <begin position="174"/>
        <end position="278"/>
    </location>
</feature>
<reference evidence="3 4" key="1">
    <citation type="journal article" date="2018" name="Mol. Biol. Evol.">
        <title>Broad Genomic Sampling Reveals a Smut Pathogenic Ancestry of the Fungal Clade Ustilaginomycotina.</title>
        <authorList>
            <person name="Kijpornyongpan T."/>
            <person name="Mondo S.J."/>
            <person name="Barry K."/>
            <person name="Sandor L."/>
            <person name="Lee J."/>
            <person name="Lipzen A."/>
            <person name="Pangilinan J."/>
            <person name="LaButti K."/>
            <person name="Hainaut M."/>
            <person name="Henrissat B."/>
            <person name="Grigoriev I.V."/>
            <person name="Spatafora J.W."/>
            <person name="Aime M.C."/>
        </authorList>
    </citation>
    <scope>NUCLEOTIDE SEQUENCE [LARGE SCALE GENOMIC DNA]</scope>
    <source>
        <strain evidence="3 4">MCA 4198</strain>
    </source>
</reference>
<keyword evidence="2" id="KW-0732">Signal</keyword>
<feature type="compositionally biased region" description="Low complexity" evidence="1">
    <location>
        <begin position="390"/>
        <end position="405"/>
    </location>
</feature>
<dbReference type="Proteomes" id="UP000245768">
    <property type="component" value="Unassembled WGS sequence"/>
</dbReference>
<feature type="region of interest" description="Disordered" evidence="1">
    <location>
        <begin position="608"/>
        <end position="646"/>
    </location>
</feature>
<name>A0A316YYT2_9BASI</name>
<keyword evidence="4" id="KW-1185">Reference proteome</keyword>
<feature type="region of interest" description="Disordered" evidence="1">
    <location>
        <begin position="1206"/>
        <end position="1234"/>
    </location>
</feature>
<proteinExistence type="predicted"/>
<feature type="compositionally biased region" description="Low complexity" evidence="1">
    <location>
        <begin position="623"/>
        <end position="635"/>
    </location>
</feature>
<protein>
    <submittedName>
        <fullName evidence="3">Uncharacterized protein</fullName>
    </submittedName>
</protein>
<feature type="compositionally biased region" description="Pro residues" evidence="1">
    <location>
        <begin position="963"/>
        <end position="976"/>
    </location>
</feature>
<evidence type="ECO:0000313" key="4">
    <source>
        <dbReference type="Proteomes" id="UP000245768"/>
    </source>
</evidence>
<evidence type="ECO:0000313" key="3">
    <source>
        <dbReference type="EMBL" id="PWN94272.1"/>
    </source>
</evidence>
<feature type="compositionally biased region" description="Basic and acidic residues" evidence="1">
    <location>
        <begin position="608"/>
        <end position="618"/>
    </location>
</feature>
<feature type="chain" id="PRO_5016441715" evidence="2">
    <location>
        <begin position="26"/>
        <end position="1403"/>
    </location>
</feature>
<dbReference type="InParanoid" id="A0A316YYT2"/>
<dbReference type="GeneID" id="37045792"/>
<accession>A0A316YYT2</accession>